<accession>F0T5U3</accession>
<evidence type="ECO:0000313" key="9">
    <source>
        <dbReference type="Proteomes" id="UP000007490"/>
    </source>
</evidence>
<evidence type="ECO:0000256" key="1">
    <source>
        <dbReference type="ARBA" id="ARBA00002360"/>
    </source>
</evidence>
<evidence type="ECO:0000256" key="5">
    <source>
        <dbReference type="ARBA" id="ARBA00023004"/>
    </source>
</evidence>
<evidence type="ECO:0000256" key="3">
    <source>
        <dbReference type="ARBA" id="ARBA00022723"/>
    </source>
</evidence>
<dbReference type="AlphaFoldDB" id="F0T5U3"/>
<name>F0T5U3_METLA</name>
<dbReference type="CDD" id="cd00730">
    <property type="entry name" value="rubredoxin"/>
    <property type="match status" value="1"/>
</dbReference>
<protein>
    <recommendedName>
        <fullName evidence="6">Rubredoxin</fullName>
    </recommendedName>
</protein>
<dbReference type="PRINTS" id="PR00163">
    <property type="entry name" value="RUBREDOXIN"/>
</dbReference>
<evidence type="ECO:0000256" key="6">
    <source>
        <dbReference type="RuleBase" id="RU003820"/>
    </source>
</evidence>
<dbReference type="EMBL" id="CP002551">
    <property type="protein sequence ID" value="ADZ09336.1"/>
    <property type="molecule type" value="Genomic_DNA"/>
</dbReference>
<gene>
    <name evidence="8" type="ordered locus">Metbo_1091</name>
</gene>
<dbReference type="InterPro" id="IPR024934">
    <property type="entry name" value="Rubredoxin-like_dom"/>
</dbReference>
<dbReference type="eggNOG" id="arCOG04391">
    <property type="taxonomic scope" value="Archaea"/>
</dbReference>
<comment type="function">
    <text evidence="1">Rubredoxin is a small nonheme, iron protein lacking acid-labile sulfide. Its single Fe, chelated to 4 Cys, functions as an electron acceptor and may also stabilize the conformation of the molecule.</text>
</comment>
<feature type="domain" description="Rubredoxin-like" evidence="7">
    <location>
        <begin position="2"/>
        <end position="51"/>
    </location>
</feature>
<evidence type="ECO:0000256" key="2">
    <source>
        <dbReference type="ARBA" id="ARBA00022448"/>
    </source>
</evidence>
<proteinExistence type="inferred from homology"/>
<evidence type="ECO:0000259" key="7">
    <source>
        <dbReference type="PROSITE" id="PS50903"/>
    </source>
</evidence>
<dbReference type="KEGG" id="mel:Metbo_1091"/>
<dbReference type="RefSeq" id="WP_013644687.1">
    <property type="nucleotide sequence ID" value="NC_015216.1"/>
</dbReference>
<organism evidence="8 9">
    <name type="scientific">Methanobacterium lacus (strain AL-21)</name>
    <dbReference type="NCBI Taxonomy" id="877455"/>
    <lineage>
        <taxon>Archaea</taxon>
        <taxon>Methanobacteriati</taxon>
        <taxon>Methanobacteriota</taxon>
        <taxon>Methanomada group</taxon>
        <taxon>Methanobacteria</taxon>
        <taxon>Methanobacteriales</taxon>
        <taxon>Methanobacteriaceae</taxon>
        <taxon>Methanobacterium</taxon>
    </lineage>
</organism>
<reference evidence="9" key="1">
    <citation type="submission" date="2011-02" db="EMBL/GenBank/DDBJ databases">
        <title>Complete sequence of Methanobacterium sp. AL-21.</title>
        <authorList>
            <consortium name="US DOE Joint Genome Institute"/>
            <person name="Lucas S."/>
            <person name="Copeland A."/>
            <person name="Lapidus A."/>
            <person name="Cheng J.-F."/>
            <person name="Goodwin L."/>
            <person name="Pitluck S."/>
            <person name="Chertkov O."/>
            <person name="Detter J.C."/>
            <person name="Han C."/>
            <person name="Tapia R."/>
            <person name="Land M."/>
            <person name="Hauser L."/>
            <person name="Kyrpides N."/>
            <person name="Ivanova N."/>
            <person name="Mikhailova N."/>
            <person name="Pagani I."/>
            <person name="Cadillo-Quiroz H."/>
            <person name="Imachi H."/>
            <person name="Zinder S."/>
            <person name="Liu W."/>
            <person name="Woyke T."/>
        </authorList>
    </citation>
    <scope>NUCLEOTIDE SEQUENCE [LARGE SCALE GENOMIC DNA]</scope>
    <source>
        <strain evidence="9">AL-21</strain>
    </source>
</reference>
<reference evidence="8 9" key="2">
    <citation type="journal article" date="2014" name="Int. J. Syst. Evol. Microbiol.">
        <title>Methanobacterium paludis sp. nov. and a novel strain of Methanobacterium lacus isolated from northern peatlands.</title>
        <authorList>
            <person name="Cadillo-Quiroz H."/>
            <person name="Brauer S.L."/>
            <person name="Goodson N."/>
            <person name="Yavitt J.B."/>
            <person name="Zinder S.H."/>
        </authorList>
    </citation>
    <scope>NUCLEOTIDE SEQUENCE [LARGE SCALE GENOMIC DNA]</scope>
    <source>
        <strain evidence="8 9">AL-21</strain>
    </source>
</reference>
<dbReference type="GO" id="GO:0043448">
    <property type="term" value="P:alkane catabolic process"/>
    <property type="evidence" value="ECO:0007669"/>
    <property type="project" value="TreeGrafter"/>
</dbReference>
<dbReference type="STRING" id="877455.Metbo_1091"/>
<keyword evidence="3 6" id="KW-0479">Metal-binding</keyword>
<dbReference type="Gene3D" id="2.20.28.10">
    <property type="match status" value="1"/>
</dbReference>
<dbReference type="OrthoDB" id="81001at2157"/>
<evidence type="ECO:0000313" key="8">
    <source>
        <dbReference type="EMBL" id="ADZ09336.1"/>
    </source>
</evidence>
<dbReference type="InterPro" id="IPR024935">
    <property type="entry name" value="Rubredoxin_dom"/>
</dbReference>
<dbReference type="Pfam" id="PF00301">
    <property type="entry name" value="Rubredoxin"/>
    <property type="match status" value="1"/>
</dbReference>
<dbReference type="PROSITE" id="PS50903">
    <property type="entry name" value="RUBREDOXIN_LIKE"/>
    <property type="match status" value="1"/>
</dbReference>
<keyword evidence="4 6" id="KW-0249">Electron transport</keyword>
<dbReference type="PANTHER" id="PTHR47627">
    <property type="entry name" value="RUBREDOXIN"/>
    <property type="match status" value="1"/>
</dbReference>
<dbReference type="Proteomes" id="UP000007490">
    <property type="component" value="Chromosome"/>
</dbReference>
<keyword evidence="2" id="KW-0813">Transport</keyword>
<evidence type="ECO:0000256" key="4">
    <source>
        <dbReference type="ARBA" id="ARBA00022982"/>
    </source>
</evidence>
<comment type="similarity">
    <text evidence="6">Belongs to the rubredoxin family.</text>
</comment>
<comment type="cofactor">
    <cofactor evidence="6">
        <name>Fe(3+)</name>
        <dbReference type="ChEBI" id="CHEBI:29034"/>
    </cofactor>
</comment>
<sequence>MKYRCDICGYIYNPETGDDENDIKAGIDFYDLPSDWVCPRCGIDREQFIPVDKLTGSEGEGPMALMILALTNGLWNISGRGSYSVTREIGRVFVNELKKEGVNFKNSKDSLECVKDYFLRNKFAGGVLYDINEEGAELEIKNCRFFGICKQLENQGVLITTCPYTNTAAMALEESTGYRYRIKKEQEGYGHHIELKRVSKI</sequence>
<dbReference type="HOGENOM" id="CLU_1514647_0_0_2"/>
<dbReference type="PANTHER" id="PTHR47627:SF1">
    <property type="entry name" value="RUBREDOXIN-1-RELATED"/>
    <property type="match status" value="1"/>
</dbReference>
<keyword evidence="9" id="KW-1185">Reference proteome</keyword>
<dbReference type="InterPro" id="IPR018527">
    <property type="entry name" value="Rubredoxin_Fe_BS"/>
</dbReference>
<dbReference type="GO" id="GO:0005506">
    <property type="term" value="F:iron ion binding"/>
    <property type="evidence" value="ECO:0007669"/>
    <property type="project" value="UniProtKB-UniRule"/>
</dbReference>
<dbReference type="PROSITE" id="PS00202">
    <property type="entry name" value="RUBREDOXIN"/>
    <property type="match status" value="1"/>
</dbReference>
<dbReference type="GeneID" id="10277540"/>
<dbReference type="InterPro" id="IPR050526">
    <property type="entry name" value="Rubredoxin_ET"/>
</dbReference>
<keyword evidence="5 6" id="KW-0408">Iron</keyword>
<dbReference type="GO" id="GO:0009055">
    <property type="term" value="F:electron transfer activity"/>
    <property type="evidence" value="ECO:0007669"/>
    <property type="project" value="TreeGrafter"/>
</dbReference>
<dbReference type="SUPFAM" id="SSF57802">
    <property type="entry name" value="Rubredoxin-like"/>
    <property type="match status" value="1"/>
</dbReference>